<proteinExistence type="predicted"/>
<sequence length="172" mass="18814">MSIILQGRRLVGACARGRQVSHLIMGGQVVWRGRWNLIANPGFEDDSAWALGVFTSYVTSDKTLLPHSGRRFLSGLIENDCCASQSVAIPEAGTYELAAYFASGAIDRSHMLAVYDADGQTTLASQSWERASAVMTWERRSLSVTIPTPMTVQVRLGGNWPRIDDVSLVRIA</sequence>
<gene>
    <name evidence="1" type="ORF">D2E24_1709</name>
</gene>
<keyword evidence="2" id="KW-1185">Reference proteome</keyword>
<reference evidence="1 2" key="1">
    <citation type="submission" date="2018-09" db="EMBL/GenBank/DDBJ databases">
        <title>Characterization of the phylogenetic diversity of five novel species belonging to the genus Bifidobacterium.</title>
        <authorList>
            <person name="Lugli G.A."/>
            <person name="Duranti S."/>
            <person name="Milani C."/>
        </authorList>
    </citation>
    <scope>NUCLEOTIDE SEQUENCE [LARGE SCALE GENOMIC DNA]</scope>
    <source>
        <strain evidence="1 2">2033B</strain>
    </source>
</reference>
<name>A0A430FJY6_9BIFI</name>
<dbReference type="RefSeq" id="WP_125968959.1">
    <property type="nucleotide sequence ID" value="NZ_QXGK01000020.1"/>
</dbReference>
<evidence type="ECO:0000313" key="1">
    <source>
        <dbReference type="EMBL" id="RSX53038.1"/>
    </source>
</evidence>
<dbReference type="Gene3D" id="2.60.120.260">
    <property type="entry name" value="Galactose-binding domain-like"/>
    <property type="match status" value="1"/>
</dbReference>
<dbReference type="EMBL" id="QXGK01000020">
    <property type="protein sequence ID" value="RSX53038.1"/>
    <property type="molecule type" value="Genomic_DNA"/>
</dbReference>
<dbReference type="AlphaFoldDB" id="A0A430FJY6"/>
<organism evidence="1 2">
    <name type="scientific">Bifidobacterium samirii</name>
    <dbReference type="NCBI Taxonomy" id="2306974"/>
    <lineage>
        <taxon>Bacteria</taxon>
        <taxon>Bacillati</taxon>
        <taxon>Actinomycetota</taxon>
        <taxon>Actinomycetes</taxon>
        <taxon>Bifidobacteriales</taxon>
        <taxon>Bifidobacteriaceae</taxon>
        <taxon>Bifidobacterium</taxon>
    </lineage>
</organism>
<dbReference type="OrthoDB" id="3981930at2"/>
<comment type="caution">
    <text evidence="1">The sequence shown here is derived from an EMBL/GenBank/DDBJ whole genome shotgun (WGS) entry which is preliminary data.</text>
</comment>
<evidence type="ECO:0000313" key="2">
    <source>
        <dbReference type="Proteomes" id="UP000287470"/>
    </source>
</evidence>
<protein>
    <submittedName>
        <fullName evidence="1">Uncharacterized protein</fullName>
    </submittedName>
</protein>
<accession>A0A430FJY6</accession>
<dbReference type="Proteomes" id="UP000287470">
    <property type="component" value="Unassembled WGS sequence"/>
</dbReference>